<protein>
    <submittedName>
        <fullName evidence="1">Uncharacterized protein</fullName>
    </submittedName>
</protein>
<dbReference type="EMBL" id="RBUN01000623">
    <property type="protein sequence ID" value="RMV08226.1"/>
    <property type="molecule type" value="Genomic_DNA"/>
</dbReference>
<organism evidence="1 2">
    <name type="scientific">Pseudomonas savastanoi</name>
    <name type="common">Pseudomonas syringae pv. savastanoi</name>
    <dbReference type="NCBI Taxonomy" id="29438"/>
    <lineage>
        <taxon>Bacteria</taxon>
        <taxon>Pseudomonadati</taxon>
        <taxon>Pseudomonadota</taxon>
        <taxon>Gammaproteobacteria</taxon>
        <taxon>Pseudomonadales</taxon>
        <taxon>Pseudomonadaceae</taxon>
        <taxon>Pseudomonas</taxon>
    </lineage>
</organism>
<evidence type="ECO:0000313" key="2">
    <source>
        <dbReference type="Proteomes" id="UP000272703"/>
    </source>
</evidence>
<name>A0A3M5ZNA3_PSESS</name>
<dbReference type="RefSeq" id="WP_057456426.1">
    <property type="nucleotide sequence ID" value="NZ_RBUO01000349.1"/>
</dbReference>
<gene>
    <name evidence="1" type="ORF">ALP16_200044</name>
</gene>
<sequence length="97" mass="11016">MDNRFDYFSNIQKIADYADYKNGFWPLSSEYALSCIDLTEIAEAVDANVMKRLVSLGDFIESEWTKSKRADGQSSFNFNNTDAISRAMLEVAKKGLK</sequence>
<reference evidence="1 2" key="1">
    <citation type="submission" date="2018-08" db="EMBL/GenBank/DDBJ databases">
        <title>Recombination of ecologically and evolutionarily significant loci maintains genetic cohesion in the Pseudomonas syringae species complex.</title>
        <authorList>
            <person name="Dillon M."/>
            <person name="Thakur S."/>
            <person name="Almeida R.N.D."/>
            <person name="Weir B.S."/>
            <person name="Guttman D.S."/>
        </authorList>
    </citation>
    <scope>NUCLEOTIDE SEQUENCE [LARGE SCALE GENOMIC DNA]</scope>
    <source>
        <strain evidence="1 2">ICMP 11897</strain>
    </source>
</reference>
<comment type="caution">
    <text evidence="1">The sequence shown here is derived from an EMBL/GenBank/DDBJ whole genome shotgun (WGS) entry which is preliminary data.</text>
</comment>
<dbReference type="AlphaFoldDB" id="A0A3M5ZNA3"/>
<proteinExistence type="predicted"/>
<accession>A0A3M5ZNA3</accession>
<evidence type="ECO:0000313" key="1">
    <source>
        <dbReference type="EMBL" id="RMV08226.1"/>
    </source>
</evidence>
<dbReference type="Proteomes" id="UP000272703">
    <property type="component" value="Unassembled WGS sequence"/>
</dbReference>